<organism evidence="3 4">
    <name type="scientific">Marinagarivorans cellulosilyticus</name>
    <dbReference type="NCBI Taxonomy" id="2721545"/>
    <lineage>
        <taxon>Bacteria</taxon>
        <taxon>Pseudomonadati</taxon>
        <taxon>Pseudomonadota</taxon>
        <taxon>Gammaproteobacteria</taxon>
        <taxon>Cellvibrionales</taxon>
        <taxon>Cellvibrionaceae</taxon>
        <taxon>Marinagarivorans</taxon>
    </lineage>
</organism>
<proteinExistence type="predicted"/>
<evidence type="ECO:0000313" key="4">
    <source>
        <dbReference type="Proteomes" id="UP001320119"/>
    </source>
</evidence>
<dbReference type="Proteomes" id="UP001320119">
    <property type="component" value="Chromosome"/>
</dbReference>
<accession>A0AAN1WLF8</accession>
<feature type="compositionally biased region" description="Basic and acidic residues" evidence="2">
    <location>
        <begin position="34"/>
        <end position="47"/>
    </location>
</feature>
<keyword evidence="1" id="KW-0175">Coiled coil</keyword>
<dbReference type="EMBL" id="AP023086">
    <property type="protein sequence ID" value="BCD99776.1"/>
    <property type="molecule type" value="Genomic_DNA"/>
</dbReference>
<keyword evidence="4" id="KW-1185">Reference proteome</keyword>
<dbReference type="RefSeq" id="WP_236985066.1">
    <property type="nucleotide sequence ID" value="NZ_AP023086.1"/>
</dbReference>
<gene>
    <name evidence="3" type="ORF">MARGE09_P3978</name>
</gene>
<evidence type="ECO:0000256" key="2">
    <source>
        <dbReference type="SAM" id="MobiDB-lite"/>
    </source>
</evidence>
<protein>
    <submittedName>
        <fullName evidence="3">Uncharacterized protein</fullName>
    </submittedName>
</protein>
<feature type="coiled-coil region" evidence="1">
    <location>
        <begin position="74"/>
        <end position="138"/>
    </location>
</feature>
<sequence length="157" mass="19525">MKTLHNAIISAFLFGTLITMALPSMAHKQHSHHRSEQYRTQHRDYSNDREYSQHNIARERDALNEQRQVGHREFDALMRALDFENREIDRWQQRHHWHDHQHIARIANERRDALNRERDSINRQRDQMNRHFDQINRQLDRRAQEQHRHQSHNRRYY</sequence>
<dbReference type="AlphaFoldDB" id="A0AAN1WLF8"/>
<feature type="region of interest" description="Disordered" evidence="2">
    <location>
        <begin position="28"/>
        <end position="47"/>
    </location>
</feature>
<dbReference type="KEGG" id="marq:MARGE09_P3978"/>
<name>A0AAN1WLF8_9GAMM</name>
<reference evidence="3 4" key="1">
    <citation type="journal article" date="2022" name="IScience">
        <title>An ultrasensitive nanofiber-based assay for enzymatic hydrolysis and deep-sea microbial degradation of cellulose.</title>
        <authorList>
            <person name="Tsudome M."/>
            <person name="Tachioka M."/>
            <person name="Miyazaki M."/>
            <person name="Uchimura K."/>
            <person name="Tsuda M."/>
            <person name="Takaki Y."/>
            <person name="Deguchi S."/>
        </authorList>
    </citation>
    <scope>NUCLEOTIDE SEQUENCE [LARGE SCALE GENOMIC DNA]</scope>
    <source>
        <strain evidence="3 4">GE09</strain>
    </source>
</reference>
<evidence type="ECO:0000313" key="3">
    <source>
        <dbReference type="EMBL" id="BCD99776.1"/>
    </source>
</evidence>
<evidence type="ECO:0000256" key="1">
    <source>
        <dbReference type="SAM" id="Coils"/>
    </source>
</evidence>